<evidence type="ECO:0000256" key="1">
    <source>
        <dbReference type="ARBA" id="ARBA00005450"/>
    </source>
</evidence>
<keyword evidence="17" id="KW-1185">Reference proteome</keyword>
<gene>
    <name evidence="10" type="primary">srp54</name>
    <name evidence="15" type="ORF">Pdsh_09230</name>
    <name evidence="14" type="ORF">Pyrde_0532</name>
</gene>
<dbReference type="GO" id="GO:0008312">
    <property type="term" value="F:7S RNA binding"/>
    <property type="evidence" value="ECO:0007669"/>
    <property type="project" value="UniProtKB-UniRule"/>
</dbReference>
<dbReference type="FunFam" id="3.40.50.300:FF:000022">
    <property type="entry name" value="Signal recognition particle 54 kDa subunit"/>
    <property type="match status" value="1"/>
</dbReference>
<comment type="domain">
    <text evidence="10">Composed of three domains: the N-terminal N domain, which is responsible for interactions with the ribosome, the central G domain, which binds GTP, and the C-terminal M domain, which binds the RNA and the signal sequence of the RNC.</text>
</comment>
<dbReference type="Pfam" id="PF00448">
    <property type="entry name" value="SRP54"/>
    <property type="match status" value="1"/>
</dbReference>
<dbReference type="EC" id="3.6.5.4" evidence="10"/>
<evidence type="ECO:0000256" key="4">
    <source>
        <dbReference type="ARBA" id="ARBA00022801"/>
    </source>
</evidence>
<dbReference type="HAMAP" id="MF_00306">
    <property type="entry name" value="SRP54"/>
    <property type="match status" value="1"/>
</dbReference>
<name>A0A0P0N2D1_9CREN</name>
<comment type="function">
    <text evidence="10">Involved in targeting and insertion of nascent membrane proteins into the cytoplasmic membrane. Binds to the hydrophobic signal sequence of the ribosome-nascent chain (RNC) as it emerges from the ribosomes. The SRP-RNC complex is then targeted to the cytoplasmic membrane where it interacts with the SRP receptor FtsY.</text>
</comment>
<dbReference type="CDD" id="cd17875">
    <property type="entry name" value="SRP54_G"/>
    <property type="match status" value="1"/>
</dbReference>
<sequence>MPGLDDLRKAVGRLLKRSGPYEAIVKEYIRDIQRALISADVNVRLVFDLTKRIRERALREQPPPGVSRREWLVKVTYDELVKLFGGDDEPEVKPPYTPYVIMMVGVQGSGKTTTVGKLAKFYRSMGYKVGVVAADTYRPGAYEQLRQLADRVGAMFYGEPDSKDPVSIARRGVEELKKRGADIIIVDTAGRHGYGEEEALLKEMQDIAAAVKPDEVMLVIDAAMGQKSYDLAKRFHEATPIGSIVVTKMDGTAKGGGALSAVAATGARIKFIGTGEDVDEFEVFRPRRFVARLLGMGDLESLLERIERLQGVEEFEKTVAEMVAGKITFRVLYRQLEQMRKLGPFRKVLQMIPGFSTMLDSFDEAAKVSEEKMRKWMSIMNSMTYDELDNPELLEQRSRVKRIAIGAGVEVSDVRELYNYYKTVKRMMRQLRKRKDILERFAKMGRLPG</sequence>
<feature type="binding site" evidence="10">
    <location>
        <begin position="105"/>
        <end position="112"/>
    </location>
    <ligand>
        <name>GTP</name>
        <dbReference type="ChEBI" id="CHEBI:37565"/>
    </ligand>
</feature>
<evidence type="ECO:0000256" key="10">
    <source>
        <dbReference type="HAMAP-Rule" id="MF_00306"/>
    </source>
</evidence>
<proteinExistence type="inferred from homology"/>
<dbReference type="InterPro" id="IPR036891">
    <property type="entry name" value="Signal_recog_part_SRP54_M_sf"/>
</dbReference>
<dbReference type="Gene3D" id="3.40.50.300">
    <property type="entry name" value="P-loop containing nucleotide triphosphate hydrolases"/>
    <property type="match status" value="1"/>
</dbReference>
<dbReference type="InterPro" id="IPR013822">
    <property type="entry name" value="Signal_recog_particl_SRP54_hlx"/>
</dbReference>
<dbReference type="Proteomes" id="UP000196694">
    <property type="component" value="Unassembled WGS sequence"/>
</dbReference>
<dbReference type="GO" id="GO:0005525">
    <property type="term" value="F:GTP binding"/>
    <property type="evidence" value="ECO:0007669"/>
    <property type="project" value="UniProtKB-UniRule"/>
</dbReference>
<dbReference type="Proteomes" id="UP000058613">
    <property type="component" value="Chromosome"/>
</dbReference>
<evidence type="ECO:0000256" key="5">
    <source>
        <dbReference type="ARBA" id="ARBA00022884"/>
    </source>
</evidence>
<dbReference type="GO" id="GO:0006614">
    <property type="term" value="P:SRP-dependent cotranslational protein targeting to membrane"/>
    <property type="evidence" value="ECO:0007669"/>
    <property type="project" value="InterPro"/>
</dbReference>
<keyword evidence="6 10" id="KW-0342">GTP-binding</keyword>
<dbReference type="EMBL" id="NCQP01000007">
    <property type="protein sequence ID" value="OWJ54042.1"/>
    <property type="molecule type" value="Genomic_DNA"/>
</dbReference>
<dbReference type="SMART" id="SM00382">
    <property type="entry name" value="AAA"/>
    <property type="match status" value="1"/>
</dbReference>
<feature type="binding site" evidence="10">
    <location>
        <begin position="247"/>
        <end position="250"/>
    </location>
    <ligand>
        <name>GTP</name>
        <dbReference type="ChEBI" id="CHEBI:37565"/>
    </ligand>
</feature>
<evidence type="ECO:0000313" key="14">
    <source>
        <dbReference type="EMBL" id="ALL00582.1"/>
    </source>
</evidence>
<reference evidence="15 17" key="2">
    <citation type="submission" date="2017-05" db="EMBL/GenBank/DDBJ databases">
        <title>The draft genome of the hyperthermophilic archaeon 'Pyrodictium delaneyi strain Hulk', an iron and nitrate reducer, reveals the capacity for sulfate reduction.</title>
        <authorList>
            <person name="Demey L.M."/>
            <person name="Miller C."/>
            <person name="Manzella M."/>
            <person name="Reguera G."/>
            <person name="Kashefi K."/>
        </authorList>
    </citation>
    <scope>NUCLEOTIDE SEQUENCE [LARGE SCALE GENOMIC DNA]</scope>
    <source>
        <strain evidence="15 17">Hulk</strain>
    </source>
</reference>
<comment type="similarity">
    <text evidence="1 10">Belongs to the GTP-binding SRP family. SRP54 subfamily.</text>
</comment>
<dbReference type="Pfam" id="PF02881">
    <property type="entry name" value="SRP54_N"/>
    <property type="match status" value="1"/>
</dbReference>
<dbReference type="SUPFAM" id="SSF47364">
    <property type="entry name" value="Domain of the SRP/SRP receptor G-proteins"/>
    <property type="match status" value="1"/>
</dbReference>
<evidence type="ECO:0000256" key="7">
    <source>
        <dbReference type="ARBA" id="ARBA00023135"/>
    </source>
</evidence>
<dbReference type="SUPFAM" id="SSF47446">
    <property type="entry name" value="Signal peptide-binding domain"/>
    <property type="match status" value="1"/>
</dbReference>
<dbReference type="RefSeq" id="WP_055407980.1">
    <property type="nucleotide sequence ID" value="NZ_CP013011.1"/>
</dbReference>
<organism evidence="14 16">
    <name type="scientific">Pyrodictium delaneyi</name>
    <dbReference type="NCBI Taxonomy" id="1273541"/>
    <lineage>
        <taxon>Archaea</taxon>
        <taxon>Thermoproteota</taxon>
        <taxon>Thermoprotei</taxon>
        <taxon>Desulfurococcales</taxon>
        <taxon>Pyrodictiaceae</taxon>
        <taxon>Pyrodictium</taxon>
    </lineage>
</organism>
<keyword evidence="7 10" id="KW-0733">Signal recognition particle</keyword>
<protein>
    <recommendedName>
        <fullName evidence="10">Signal recognition particle 54 kDa protein</fullName>
        <shortName evidence="10">SRP54</shortName>
        <ecNumber evidence="10">3.6.5.4</ecNumber>
    </recommendedName>
</protein>
<dbReference type="InterPro" id="IPR003593">
    <property type="entry name" value="AAA+_ATPase"/>
</dbReference>
<evidence type="ECO:0000313" key="15">
    <source>
        <dbReference type="EMBL" id="OWJ54042.1"/>
    </source>
</evidence>
<evidence type="ECO:0000259" key="12">
    <source>
        <dbReference type="SMART" id="SM00962"/>
    </source>
</evidence>
<evidence type="ECO:0000256" key="8">
    <source>
        <dbReference type="ARBA" id="ARBA00023274"/>
    </source>
</evidence>
<dbReference type="GeneID" id="26098862"/>
<dbReference type="PANTHER" id="PTHR11564:SF5">
    <property type="entry name" value="SIGNAL RECOGNITION PARTICLE SUBUNIT SRP54"/>
    <property type="match status" value="1"/>
</dbReference>
<dbReference type="SMART" id="SM00963">
    <property type="entry name" value="SRP54_N"/>
    <property type="match status" value="1"/>
</dbReference>
<dbReference type="OrthoDB" id="52849at2157"/>
<evidence type="ECO:0000313" key="16">
    <source>
        <dbReference type="Proteomes" id="UP000058613"/>
    </source>
</evidence>
<dbReference type="InterPro" id="IPR036225">
    <property type="entry name" value="SRP/SRP_N"/>
</dbReference>
<accession>A0A0P0N2D1</accession>
<dbReference type="InterPro" id="IPR000897">
    <property type="entry name" value="SRP54_GTPase_dom"/>
</dbReference>
<evidence type="ECO:0000259" key="13">
    <source>
        <dbReference type="SMART" id="SM00963"/>
    </source>
</evidence>
<dbReference type="GO" id="GO:0003924">
    <property type="term" value="F:GTPase activity"/>
    <property type="evidence" value="ECO:0007669"/>
    <property type="project" value="UniProtKB-UniRule"/>
</dbReference>
<dbReference type="EMBL" id="CP013011">
    <property type="protein sequence ID" value="ALL00582.1"/>
    <property type="molecule type" value="Genomic_DNA"/>
</dbReference>
<dbReference type="SMART" id="SM00962">
    <property type="entry name" value="SRP54"/>
    <property type="match status" value="1"/>
</dbReference>
<dbReference type="Gene3D" id="1.10.260.30">
    <property type="entry name" value="Signal recognition particle, SRP54 subunit, M-domain"/>
    <property type="match status" value="1"/>
</dbReference>
<keyword evidence="8 10" id="KW-0687">Ribonucleoprotein</keyword>
<dbReference type="GO" id="GO:0048500">
    <property type="term" value="C:signal recognition particle"/>
    <property type="evidence" value="ECO:0007669"/>
    <property type="project" value="UniProtKB-UniRule"/>
</dbReference>
<comment type="subunit">
    <text evidence="9 10">Part of the signal recognition particle protein translocation system, which is composed of SRP and FtsY. Archaeal SRP consists of a 7S RNA molecule of 300 nucleotides and two protein subunits: SRP54 and SRP19.</text>
</comment>
<evidence type="ECO:0000256" key="9">
    <source>
        <dbReference type="ARBA" id="ARBA00064051"/>
    </source>
</evidence>
<dbReference type="InterPro" id="IPR004125">
    <property type="entry name" value="Signal_recog_particle_SRP54_M"/>
</dbReference>
<dbReference type="InterPro" id="IPR042101">
    <property type="entry name" value="SRP54_N_sf"/>
</dbReference>
<evidence type="ECO:0000259" key="11">
    <source>
        <dbReference type="SMART" id="SM00382"/>
    </source>
</evidence>
<evidence type="ECO:0000256" key="2">
    <source>
        <dbReference type="ARBA" id="ARBA00022490"/>
    </source>
</evidence>
<keyword evidence="2 10" id="KW-0963">Cytoplasm</keyword>
<evidence type="ECO:0000256" key="3">
    <source>
        <dbReference type="ARBA" id="ARBA00022741"/>
    </source>
</evidence>
<dbReference type="PANTHER" id="PTHR11564">
    <property type="entry name" value="SIGNAL RECOGNITION PARTICLE 54K PROTEIN SRP54"/>
    <property type="match status" value="1"/>
</dbReference>
<evidence type="ECO:0000313" key="17">
    <source>
        <dbReference type="Proteomes" id="UP000196694"/>
    </source>
</evidence>
<dbReference type="SUPFAM" id="SSF52540">
    <property type="entry name" value="P-loop containing nucleoside triphosphate hydrolases"/>
    <property type="match status" value="1"/>
</dbReference>
<keyword evidence="3 10" id="KW-0547">Nucleotide-binding</keyword>
<keyword evidence="4 10" id="KW-0378">Hydrolase</keyword>
<feature type="domain" description="SRP54-type proteins GTP-binding" evidence="12">
    <location>
        <begin position="98"/>
        <end position="295"/>
    </location>
</feature>
<feature type="domain" description="AAA+ ATPase" evidence="11">
    <location>
        <begin position="97"/>
        <end position="300"/>
    </location>
</feature>
<reference evidence="14 16" key="1">
    <citation type="submission" date="2015-10" db="EMBL/GenBank/DDBJ databases">
        <title>Complete genome sequence of hyperthermophilic archaeon Pyrodictium delaneyi Su06.</title>
        <authorList>
            <person name="Jung J.-H."/>
            <person name="Lin J."/>
            <person name="Holden J.F."/>
            <person name="Park C.-S."/>
        </authorList>
    </citation>
    <scope>NUCLEOTIDE SEQUENCE [LARGE SCALE GENOMIC DNA]</scope>
    <source>
        <strain evidence="14 16">Su06</strain>
    </source>
</reference>
<comment type="subcellular location">
    <subcellularLocation>
        <location evidence="10">Cytoplasm</location>
    </subcellularLocation>
    <text evidence="10">The SRP-RNC complex is targeted to the cytoplasmic membrane.</text>
</comment>
<dbReference type="Gene3D" id="1.20.120.140">
    <property type="entry name" value="Signal recognition particle SRP54, nucleotide-binding domain"/>
    <property type="match status" value="1"/>
</dbReference>
<dbReference type="AlphaFoldDB" id="A0A0P0N2D1"/>
<dbReference type="InterPro" id="IPR027417">
    <property type="entry name" value="P-loop_NTPase"/>
</dbReference>
<dbReference type="STRING" id="1273541.Pyrde_0532"/>
<evidence type="ECO:0000256" key="6">
    <source>
        <dbReference type="ARBA" id="ARBA00023134"/>
    </source>
</evidence>
<comment type="catalytic activity">
    <reaction evidence="10">
        <text>GTP + H2O = GDP + phosphate + H(+)</text>
        <dbReference type="Rhea" id="RHEA:19669"/>
        <dbReference type="ChEBI" id="CHEBI:15377"/>
        <dbReference type="ChEBI" id="CHEBI:15378"/>
        <dbReference type="ChEBI" id="CHEBI:37565"/>
        <dbReference type="ChEBI" id="CHEBI:43474"/>
        <dbReference type="ChEBI" id="CHEBI:58189"/>
        <dbReference type="EC" id="3.6.5.4"/>
    </reaction>
</comment>
<dbReference type="Pfam" id="PF02978">
    <property type="entry name" value="SRP_SPB"/>
    <property type="match status" value="1"/>
</dbReference>
<keyword evidence="5 10" id="KW-0694">RNA-binding</keyword>
<dbReference type="InterPro" id="IPR022941">
    <property type="entry name" value="SRP54"/>
</dbReference>
<feature type="binding site" evidence="10">
    <location>
        <begin position="187"/>
        <end position="191"/>
    </location>
    <ligand>
        <name>GTP</name>
        <dbReference type="ChEBI" id="CHEBI:37565"/>
    </ligand>
</feature>
<feature type="domain" description="Signal recognition particle SRP54 helical bundle" evidence="13">
    <location>
        <begin position="3"/>
        <end position="84"/>
    </location>
</feature>
<dbReference type="KEGG" id="pdl:Pyrde_0532"/>
<dbReference type="PATRIC" id="fig|1273541.4.peg.576"/>